<reference evidence="2" key="1">
    <citation type="submission" date="2022-07" db="EMBL/GenBank/DDBJ databases">
        <title>Genome Sequence of Leucocoprinus birnbaumii.</title>
        <authorList>
            <person name="Buettner E."/>
        </authorList>
    </citation>
    <scope>NUCLEOTIDE SEQUENCE</scope>
    <source>
        <strain evidence="2">VT141</strain>
    </source>
</reference>
<dbReference type="SUPFAM" id="SSF54001">
    <property type="entry name" value="Cysteine proteinases"/>
    <property type="match status" value="1"/>
</dbReference>
<dbReference type="InterPro" id="IPR038765">
    <property type="entry name" value="Papain-like_cys_pep_sf"/>
</dbReference>
<evidence type="ECO:0000256" key="1">
    <source>
        <dbReference type="ARBA" id="ARBA00006547"/>
    </source>
</evidence>
<gene>
    <name evidence="2" type="ORF">NP233_g11922</name>
</gene>
<evidence type="ECO:0000313" key="2">
    <source>
        <dbReference type="EMBL" id="KAJ3556680.1"/>
    </source>
</evidence>
<dbReference type="EMBL" id="JANIEX010001555">
    <property type="protein sequence ID" value="KAJ3556680.1"/>
    <property type="molecule type" value="Genomic_DNA"/>
</dbReference>
<evidence type="ECO:0000313" key="3">
    <source>
        <dbReference type="Proteomes" id="UP001213000"/>
    </source>
</evidence>
<dbReference type="Gene3D" id="3.30.2140.20">
    <property type="match status" value="1"/>
</dbReference>
<dbReference type="InterPro" id="IPR053710">
    <property type="entry name" value="Arylamine_NAT_domain_sf"/>
</dbReference>
<dbReference type="InterPro" id="IPR001447">
    <property type="entry name" value="Arylamine_N-AcTrfase"/>
</dbReference>
<dbReference type="PANTHER" id="PTHR11786">
    <property type="entry name" value="N-HYDROXYARYLAMINE O-ACETYLTRANSFERASE"/>
    <property type="match status" value="1"/>
</dbReference>
<comment type="similarity">
    <text evidence="1">Belongs to the arylamine N-acetyltransferase family.</text>
</comment>
<dbReference type="AlphaFoldDB" id="A0AAD5YJX5"/>
<dbReference type="PANTHER" id="PTHR11786:SF0">
    <property type="entry name" value="ARYLAMINE N-ACETYLTRANSFERASE 4-RELATED"/>
    <property type="match status" value="1"/>
</dbReference>
<name>A0AAD5YJX5_9AGAR</name>
<sequence>MLRGLGYRAYPGLGRVNEIGDPKLPPNFTGPTHMLIFVQPGEDSNITYLADVGCGGSGPTMPILLSDAQDNIVIGTTPTERHRLRRGTRLDSSIDADEWMLEVLHEKPDQAESRWRTVYMFTEREAFQRDFEVLNRGTYTEQTGFFADQVMCSIHHWLDEEIGQDVDHSERRLVRVGLMGRLLKRFAGSEAHFIKLVYTEQERADVIREYFRIELNKEEVEHIRGRRAAI</sequence>
<organism evidence="2 3">
    <name type="scientific">Leucocoprinus birnbaumii</name>
    <dbReference type="NCBI Taxonomy" id="56174"/>
    <lineage>
        <taxon>Eukaryota</taxon>
        <taxon>Fungi</taxon>
        <taxon>Dikarya</taxon>
        <taxon>Basidiomycota</taxon>
        <taxon>Agaricomycotina</taxon>
        <taxon>Agaricomycetes</taxon>
        <taxon>Agaricomycetidae</taxon>
        <taxon>Agaricales</taxon>
        <taxon>Agaricineae</taxon>
        <taxon>Agaricaceae</taxon>
        <taxon>Leucocoprinus</taxon>
    </lineage>
</organism>
<comment type="caution">
    <text evidence="2">The sequence shown here is derived from an EMBL/GenBank/DDBJ whole genome shotgun (WGS) entry which is preliminary data.</text>
</comment>
<dbReference type="Proteomes" id="UP001213000">
    <property type="component" value="Unassembled WGS sequence"/>
</dbReference>
<protein>
    <recommendedName>
        <fullName evidence="4">Arylamine N-acetyltransferase</fullName>
    </recommendedName>
</protein>
<keyword evidence="3" id="KW-1185">Reference proteome</keyword>
<evidence type="ECO:0008006" key="4">
    <source>
        <dbReference type="Google" id="ProtNLM"/>
    </source>
</evidence>
<dbReference type="GO" id="GO:0016407">
    <property type="term" value="F:acetyltransferase activity"/>
    <property type="evidence" value="ECO:0007669"/>
    <property type="project" value="InterPro"/>
</dbReference>
<dbReference type="Pfam" id="PF00797">
    <property type="entry name" value="Acetyltransf_2"/>
    <property type="match status" value="1"/>
</dbReference>
<proteinExistence type="inferred from homology"/>
<accession>A0AAD5YJX5</accession>